<dbReference type="AlphaFoldDB" id="E9HS41"/>
<name>E9HS41_DAPPU</name>
<reference evidence="1 2" key="1">
    <citation type="journal article" date="2011" name="Science">
        <title>The ecoresponsive genome of Daphnia pulex.</title>
        <authorList>
            <person name="Colbourne J.K."/>
            <person name="Pfrender M.E."/>
            <person name="Gilbert D."/>
            <person name="Thomas W.K."/>
            <person name="Tucker A."/>
            <person name="Oakley T.H."/>
            <person name="Tokishita S."/>
            <person name="Aerts A."/>
            <person name="Arnold G.J."/>
            <person name="Basu M.K."/>
            <person name="Bauer D.J."/>
            <person name="Caceres C.E."/>
            <person name="Carmel L."/>
            <person name="Casola C."/>
            <person name="Choi J.H."/>
            <person name="Detter J.C."/>
            <person name="Dong Q."/>
            <person name="Dusheyko S."/>
            <person name="Eads B.D."/>
            <person name="Frohlich T."/>
            <person name="Geiler-Samerotte K.A."/>
            <person name="Gerlach D."/>
            <person name="Hatcher P."/>
            <person name="Jogdeo S."/>
            <person name="Krijgsveld J."/>
            <person name="Kriventseva E.V."/>
            <person name="Kultz D."/>
            <person name="Laforsch C."/>
            <person name="Lindquist E."/>
            <person name="Lopez J."/>
            <person name="Manak J.R."/>
            <person name="Muller J."/>
            <person name="Pangilinan J."/>
            <person name="Patwardhan R.P."/>
            <person name="Pitluck S."/>
            <person name="Pritham E.J."/>
            <person name="Rechtsteiner A."/>
            <person name="Rho M."/>
            <person name="Rogozin I.B."/>
            <person name="Sakarya O."/>
            <person name="Salamov A."/>
            <person name="Schaack S."/>
            <person name="Shapiro H."/>
            <person name="Shiga Y."/>
            <person name="Skalitzky C."/>
            <person name="Smith Z."/>
            <person name="Souvorov A."/>
            <person name="Sung W."/>
            <person name="Tang Z."/>
            <person name="Tsuchiya D."/>
            <person name="Tu H."/>
            <person name="Vos H."/>
            <person name="Wang M."/>
            <person name="Wolf Y.I."/>
            <person name="Yamagata H."/>
            <person name="Yamada T."/>
            <person name="Ye Y."/>
            <person name="Shaw J.R."/>
            <person name="Andrews J."/>
            <person name="Crease T.J."/>
            <person name="Tang H."/>
            <person name="Lucas S.M."/>
            <person name="Robertson H.M."/>
            <person name="Bork P."/>
            <person name="Koonin E.V."/>
            <person name="Zdobnov E.M."/>
            <person name="Grigoriev I.V."/>
            <person name="Lynch M."/>
            <person name="Boore J.L."/>
        </authorList>
    </citation>
    <scope>NUCLEOTIDE SEQUENCE [LARGE SCALE GENOMIC DNA]</scope>
</reference>
<accession>E9HS41</accession>
<sequence length="302" mass="33345">MGQLVIALGFPPEVFSSLASTSVSRNFLLTGCRRGSRYKTVGGADWEIGEFGGKGKRYVGKFPRKSALSFEVSCNRRKIREKGIGKVRRPISDFVGKIAAISHVVRPGAFHDRGTDVCTGRDSPDGGPVARHVLSPYLALFLLRFGNSAVINGIAKVIQDDLQSNLFAYIYFPLRSIRGRSLKDSGLFFSQLRADIARVKMILTAAKLFLASTLIGPSDEEILIQGYLEEEKSTSIFLQQVAACREILNIISWKFTSYKKGNQVCSSPPVANSAICKAPQVLKGTEQKRIQSRQEEQHTQQE</sequence>
<dbReference type="Proteomes" id="UP000000305">
    <property type="component" value="Unassembled WGS sequence"/>
</dbReference>
<dbReference type="HOGENOM" id="CLU_922165_0_0_1"/>
<evidence type="ECO:0000313" key="1">
    <source>
        <dbReference type="EMBL" id="EFX65450.1"/>
    </source>
</evidence>
<evidence type="ECO:0000313" key="2">
    <source>
        <dbReference type="Proteomes" id="UP000000305"/>
    </source>
</evidence>
<organism evidence="1 2">
    <name type="scientific">Daphnia pulex</name>
    <name type="common">Water flea</name>
    <dbReference type="NCBI Taxonomy" id="6669"/>
    <lineage>
        <taxon>Eukaryota</taxon>
        <taxon>Metazoa</taxon>
        <taxon>Ecdysozoa</taxon>
        <taxon>Arthropoda</taxon>
        <taxon>Crustacea</taxon>
        <taxon>Branchiopoda</taxon>
        <taxon>Diplostraca</taxon>
        <taxon>Cladocera</taxon>
        <taxon>Anomopoda</taxon>
        <taxon>Daphniidae</taxon>
        <taxon>Daphnia</taxon>
    </lineage>
</organism>
<gene>
    <name evidence="1" type="ORF">DAPPUDRAFT_117278</name>
</gene>
<keyword evidence="2" id="KW-1185">Reference proteome</keyword>
<proteinExistence type="predicted"/>
<protein>
    <submittedName>
        <fullName evidence="1">Uncharacterized protein</fullName>
    </submittedName>
</protein>
<dbReference type="KEGG" id="dpx:DAPPUDRAFT_117278"/>
<dbReference type="EMBL" id="GL732744">
    <property type="protein sequence ID" value="EFX65450.1"/>
    <property type="molecule type" value="Genomic_DNA"/>
</dbReference>
<dbReference type="InParanoid" id="E9HS41"/>